<evidence type="ECO:0000256" key="1">
    <source>
        <dbReference type="SAM" id="SignalP"/>
    </source>
</evidence>
<evidence type="ECO:0000313" key="2">
    <source>
        <dbReference type="EMBL" id="KAK6763582.1"/>
    </source>
</evidence>
<proteinExistence type="predicted"/>
<name>A0ABR1ELN6_NECAM</name>
<comment type="caution">
    <text evidence="2">The sequence shown here is derived from an EMBL/GenBank/DDBJ whole genome shotgun (WGS) entry which is preliminary data.</text>
</comment>
<keyword evidence="1" id="KW-0732">Signal</keyword>
<organism evidence="2 3">
    <name type="scientific">Necator americanus</name>
    <name type="common">Human hookworm</name>
    <dbReference type="NCBI Taxonomy" id="51031"/>
    <lineage>
        <taxon>Eukaryota</taxon>
        <taxon>Metazoa</taxon>
        <taxon>Ecdysozoa</taxon>
        <taxon>Nematoda</taxon>
        <taxon>Chromadorea</taxon>
        <taxon>Rhabditida</taxon>
        <taxon>Rhabditina</taxon>
        <taxon>Rhabditomorpha</taxon>
        <taxon>Strongyloidea</taxon>
        <taxon>Ancylostomatidae</taxon>
        <taxon>Bunostominae</taxon>
        <taxon>Necator</taxon>
    </lineage>
</organism>
<evidence type="ECO:0008006" key="4">
    <source>
        <dbReference type="Google" id="ProtNLM"/>
    </source>
</evidence>
<protein>
    <recommendedName>
        <fullName evidence="4">TNFR-Cys domain-containing protein</fullName>
    </recommendedName>
</protein>
<keyword evidence="3" id="KW-1185">Reference proteome</keyword>
<accession>A0ABR1ELN6</accession>
<evidence type="ECO:0000313" key="3">
    <source>
        <dbReference type="Proteomes" id="UP001303046"/>
    </source>
</evidence>
<gene>
    <name evidence="2" type="primary">Necator_chrX.g24217</name>
    <name evidence="2" type="ORF">RB195_024052</name>
</gene>
<dbReference type="Proteomes" id="UP001303046">
    <property type="component" value="Unassembled WGS sequence"/>
</dbReference>
<feature type="signal peptide" evidence="1">
    <location>
        <begin position="1"/>
        <end position="17"/>
    </location>
</feature>
<feature type="chain" id="PRO_5045476404" description="TNFR-Cys domain-containing protein" evidence="1">
    <location>
        <begin position="18"/>
        <end position="138"/>
    </location>
</feature>
<sequence length="138" mass="15416">MLWAFTISLVLFALAHCGMLSFCREAKDCSSCAQSYTYAFGLREYCRWCVDAKQCVGPLSCPPGRAVVQRDSFRCPKKDFVKKSNHRVGGLPVVRFISRGAQSLTALVQRLPLKRITYPAHLILLYLANATASLVVDR</sequence>
<reference evidence="2 3" key="1">
    <citation type="submission" date="2023-08" db="EMBL/GenBank/DDBJ databases">
        <title>A Necator americanus chromosomal reference genome.</title>
        <authorList>
            <person name="Ilik V."/>
            <person name="Petrzelkova K.J."/>
            <person name="Pardy F."/>
            <person name="Fuh T."/>
            <person name="Niatou-Singa F.S."/>
            <person name="Gouil Q."/>
            <person name="Baker L."/>
            <person name="Ritchie M.E."/>
            <person name="Jex A.R."/>
            <person name="Gazzola D."/>
            <person name="Li H."/>
            <person name="Toshio Fujiwara R."/>
            <person name="Zhan B."/>
            <person name="Aroian R.V."/>
            <person name="Pafco B."/>
            <person name="Schwarz E.M."/>
        </authorList>
    </citation>
    <scope>NUCLEOTIDE SEQUENCE [LARGE SCALE GENOMIC DNA]</scope>
    <source>
        <strain evidence="2 3">Aroian</strain>
        <tissue evidence="2">Whole animal</tissue>
    </source>
</reference>
<dbReference type="EMBL" id="JAVFWL010000006">
    <property type="protein sequence ID" value="KAK6763582.1"/>
    <property type="molecule type" value="Genomic_DNA"/>
</dbReference>